<name>A0A1C0A8E5_9FIRM</name>
<reference evidence="2" key="1">
    <citation type="submission" date="2016-07" db="EMBL/GenBank/DDBJ databases">
        <authorList>
            <person name="Florea S."/>
            <person name="Webb J.S."/>
            <person name="Jaromczyk J."/>
            <person name="Schardl C.L."/>
        </authorList>
    </citation>
    <scope>NUCLEOTIDE SEQUENCE [LARGE SCALE GENOMIC DNA]</scope>
    <source>
        <strain evidence="2">Z6</strain>
    </source>
</reference>
<dbReference type="NCBIfam" id="TIGR03159">
    <property type="entry name" value="cas_Csc1"/>
    <property type="match status" value="1"/>
</dbReference>
<reference evidence="1 2" key="2">
    <citation type="submission" date="2016-08" db="EMBL/GenBank/DDBJ databases">
        <title>Orenia metallireducens sp. nov. strain Z6, a Novel Metal-reducing Firmicute from the Deep Subsurface.</title>
        <authorList>
            <person name="Maxim B.I."/>
            <person name="Kenneth K."/>
            <person name="Flynn T.M."/>
            <person name="Oloughlin E.J."/>
            <person name="Locke R.A."/>
            <person name="Weber J.R."/>
            <person name="Egan S.M."/>
            <person name="Mackie R.I."/>
            <person name="Cann I.K."/>
        </authorList>
    </citation>
    <scope>NUCLEOTIDE SEQUENCE [LARGE SCALE GENOMIC DNA]</scope>
    <source>
        <strain evidence="1 2">Z6</strain>
    </source>
</reference>
<dbReference type="Proteomes" id="UP000093514">
    <property type="component" value="Unassembled WGS sequence"/>
</dbReference>
<dbReference type="RefSeq" id="WP_068718360.1">
    <property type="nucleotide sequence ID" value="NZ_LWDV01000009.1"/>
</dbReference>
<sequence>MRIYRCKLEMYDYLFYATTERGKIAETGAYIHNYALTYALSKLWADKSKLPPRYHQKQQPKYKVELNSVDFYVTPAKLIQGKQKVIQYNTINEGYTLSKGRSLGYPNWGYIKPFLPGSRFEFYILSEEELEIPRYIRLGKFMGKAKLTIEEAESVMKKKGKFTAYHLLNWEDLKDRPEVFDILPQTLPTQLIENAHYLEGRYWEAKFGKDKILLPEGMDYLWNQ</sequence>
<protein>
    <submittedName>
        <fullName evidence="1">Type I-D CRISPR-associated protein Cas5/Csc1</fullName>
    </submittedName>
</protein>
<keyword evidence="2" id="KW-1185">Reference proteome</keyword>
<gene>
    <name evidence="1" type="ORF">U472_10835</name>
</gene>
<dbReference type="InterPro" id="IPR017576">
    <property type="entry name" value="CRISPR-assoc_prot_Csc1"/>
</dbReference>
<comment type="caution">
    <text evidence="1">The sequence shown here is derived from an EMBL/GenBank/DDBJ whole genome shotgun (WGS) entry which is preliminary data.</text>
</comment>
<evidence type="ECO:0000313" key="1">
    <source>
        <dbReference type="EMBL" id="OCL26484.1"/>
    </source>
</evidence>
<evidence type="ECO:0000313" key="2">
    <source>
        <dbReference type="Proteomes" id="UP000093514"/>
    </source>
</evidence>
<organism evidence="1 2">
    <name type="scientific">Orenia metallireducens</name>
    <dbReference type="NCBI Taxonomy" id="1413210"/>
    <lineage>
        <taxon>Bacteria</taxon>
        <taxon>Bacillati</taxon>
        <taxon>Bacillota</taxon>
        <taxon>Clostridia</taxon>
        <taxon>Halanaerobiales</taxon>
        <taxon>Halobacteroidaceae</taxon>
        <taxon>Orenia</taxon>
    </lineage>
</organism>
<proteinExistence type="predicted"/>
<dbReference type="AlphaFoldDB" id="A0A1C0A8E5"/>
<dbReference type="EMBL" id="LWDV01000009">
    <property type="protein sequence ID" value="OCL26484.1"/>
    <property type="molecule type" value="Genomic_DNA"/>
</dbReference>
<accession>A0A1C0A8E5</accession>
<dbReference type="OrthoDB" id="49508at2"/>
<dbReference type="Pfam" id="PF26241">
    <property type="entry name" value="Cas_Csc1"/>
    <property type="match status" value="1"/>
</dbReference>